<keyword evidence="3" id="KW-1185">Reference proteome</keyword>
<reference evidence="2 3" key="1">
    <citation type="submission" date="2019-03" db="EMBL/GenBank/DDBJ databases">
        <title>An improved genome assembly of the fluke Schistosoma japonicum.</title>
        <authorList>
            <person name="Hu W."/>
            <person name="Luo F."/>
            <person name="Yin M."/>
            <person name="Mo X."/>
            <person name="Sun C."/>
            <person name="Wu Q."/>
            <person name="Zhu B."/>
            <person name="Xiang M."/>
            <person name="Wang J."/>
            <person name="Wang Y."/>
            <person name="Zhang T."/>
            <person name="Xu B."/>
            <person name="Zheng H."/>
            <person name="Feng Z."/>
        </authorList>
    </citation>
    <scope>NUCLEOTIDE SEQUENCE [LARGE SCALE GENOMIC DNA]</scope>
    <source>
        <strain evidence="2">HuSjv2</strain>
        <tissue evidence="2">Worms</tissue>
    </source>
</reference>
<evidence type="ECO:0000313" key="2">
    <source>
        <dbReference type="EMBL" id="TNN05297.1"/>
    </source>
</evidence>
<protein>
    <submittedName>
        <fullName evidence="2">Uncharacterized protein</fullName>
    </submittedName>
</protein>
<feature type="compositionally biased region" description="Low complexity" evidence="1">
    <location>
        <begin position="201"/>
        <end position="211"/>
    </location>
</feature>
<dbReference type="OrthoDB" id="10688613at2759"/>
<dbReference type="Proteomes" id="UP000311919">
    <property type="component" value="Unassembled WGS sequence"/>
</dbReference>
<evidence type="ECO:0000313" key="3">
    <source>
        <dbReference type="Proteomes" id="UP000311919"/>
    </source>
</evidence>
<dbReference type="AlphaFoldDB" id="A0A4Z2CM13"/>
<feature type="compositionally biased region" description="Polar residues" evidence="1">
    <location>
        <begin position="190"/>
        <end position="199"/>
    </location>
</feature>
<sequence>SIIYCVLGLNIYSNPTGDQLQEVLEVQAYIHHRRDNLSVHQLSTTASESRSLLRNNINSNTGKLSFIMPFNKIFHKHSSASLLSTTHILRGSIINDKSDQTLLNEQRDHLNNTSDNETLRHPSRQHVPVLSERNNLAFSFDDAEIDFFQSQNVKLTTNKSNKIQQQKQEYQDRVSSNCLHWLQLQSSPDYYSNENSHQRVNNKSNYNNKHSSTKLQHNFKHSCPQLNDITSINPINWNNNNNNRNDAKHICSDSQRHHVGGSCSGCCLRGGGSYQRSNHHRSHCLDEDTDDDKIVDIDECTVEEEEEIFNLPEAPLPPVCNNSSYCDIMQDGQNDYQKIYDNLIVVNNGVNNNNDSNNTLVRQSFPSVTEIGNTASAHCCTHQQMTSLNLSKNDERTEKMHNVLNCNDEIDRKKPTERQSHVSSIDVGVGKADVAISSVGEQQNNTCQNSPTLLRQSLSSDMNFFETFDKSNSVTTNNTTTNDPKEDDVIKKCKNKSQTLILPRLPSITTSSKMYLHSRHASLPNPNTCASSSNAVSSRCGSISCRDNNGVEIDTNRCCDENLSFRSHKKLSSDYLCKIHRNLSNSADRKNSDLLDMITEYSPYYNLLTNPETLTQLQCTGRCTSQTIAPPLLGEYNPECTHSSSVSCLPNDFTTNYLPSSANHPIVDDNINRASCCSSYFKELPIQNSHNRPLVLAGSSSTTNAIISVITTTTTLSSTSITTTSASSVPHSINNLGYHKHYERPTSMLHYATLDFGPVTLETCQYRNESYSDMNNARRNNDMPNTLTGSSYTHRYCPVNNITTASTTNNNGNSGDYNQDNLTESCSSHIYGTLTDTLHSHVIESSCQNHFCRHNVSNNNNNSHCDDMIHDETDTDLPSNYVAICQLQTLAMRAVLSATT</sequence>
<organism evidence="2 3">
    <name type="scientific">Schistosoma japonicum</name>
    <name type="common">Blood fluke</name>
    <dbReference type="NCBI Taxonomy" id="6182"/>
    <lineage>
        <taxon>Eukaryota</taxon>
        <taxon>Metazoa</taxon>
        <taxon>Spiralia</taxon>
        <taxon>Lophotrochozoa</taxon>
        <taxon>Platyhelminthes</taxon>
        <taxon>Trematoda</taxon>
        <taxon>Digenea</taxon>
        <taxon>Strigeidida</taxon>
        <taxon>Schistosomatoidea</taxon>
        <taxon>Schistosomatidae</taxon>
        <taxon>Schistosoma</taxon>
    </lineage>
</organism>
<name>A0A4Z2CM13_SCHJA</name>
<comment type="caution">
    <text evidence="2">The sequence shown here is derived from an EMBL/GenBank/DDBJ whole genome shotgun (WGS) entry which is preliminary data.</text>
</comment>
<dbReference type="EMBL" id="SKCS01000552">
    <property type="protein sequence ID" value="TNN05297.1"/>
    <property type="molecule type" value="Genomic_DNA"/>
</dbReference>
<proteinExistence type="predicted"/>
<gene>
    <name evidence="2" type="ORF">EWB00_009432</name>
</gene>
<accession>A0A4Z2CM13</accession>
<feature type="region of interest" description="Disordered" evidence="1">
    <location>
        <begin position="190"/>
        <end position="211"/>
    </location>
</feature>
<evidence type="ECO:0000256" key="1">
    <source>
        <dbReference type="SAM" id="MobiDB-lite"/>
    </source>
</evidence>
<feature type="non-terminal residue" evidence="2">
    <location>
        <position position="1"/>
    </location>
</feature>